<organism evidence="2 3">
    <name type="scientific">Eimeria tenella</name>
    <name type="common">Coccidian parasite</name>
    <dbReference type="NCBI Taxonomy" id="5802"/>
    <lineage>
        <taxon>Eukaryota</taxon>
        <taxon>Sar</taxon>
        <taxon>Alveolata</taxon>
        <taxon>Apicomplexa</taxon>
        <taxon>Conoidasida</taxon>
        <taxon>Coccidia</taxon>
        <taxon>Eucoccidiorida</taxon>
        <taxon>Eimeriorina</taxon>
        <taxon>Eimeriidae</taxon>
        <taxon>Eimeria</taxon>
    </lineage>
</organism>
<dbReference type="Proteomes" id="UP000030747">
    <property type="component" value="Unassembled WGS sequence"/>
</dbReference>
<feature type="compositionally biased region" description="Basic and acidic residues" evidence="1">
    <location>
        <begin position="101"/>
        <end position="116"/>
    </location>
</feature>
<feature type="region of interest" description="Disordered" evidence="1">
    <location>
        <begin position="235"/>
        <end position="296"/>
    </location>
</feature>
<accession>U6KYZ8</accession>
<evidence type="ECO:0000256" key="1">
    <source>
        <dbReference type="SAM" id="MobiDB-lite"/>
    </source>
</evidence>
<dbReference type="OrthoDB" id="352248at2759"/>
<feature type="region of interest" description="Disordered" evidence="1">
    <location>
        <begin position="717"/>
        <end position="755"/>
    </location>
</feature>
<proteinExistence type="predicted"/>
<dbReference type="VEuPathDB" id="ToxoDB:ETH2_1517600"/>
<feature type="compositionally biased region" description="Low complexity" evidence="1">
    <location>
        <begin position="147"/>
        <end position="156"/>
    </location>
</feature>
<feature type="region of interest" description="Disordered" evidence="1">
    <location>
        <begin position="575"/>
        <end position="611"/>
    </location>
</feature>
<feature type="region of interest" description="Disordered" evidence="1">
    <location>
        <begin position="529"/>
        <end position="558"/>
    </location>
</feature>
<evidence type="ECO:0000313" key="3">
    <source>
        <dbReference type="Proteomes" id="UP000030747"/>
    </source>
</evidence>
<feature type="compositionally biased region" description="Basic and acidic residues" evidence="1">
    <location>
        <begin position="186"/>
        <end position="197"/>
    </location>
</feature>
<dbReference type="EMBL" id="HG675764">
    <property type="protein sequence ID" value="CDJ43392.1"/>
    <property type="molecule type" value="Genomic_DNA"/>
</dbReference>
<reference evidence="2" key="2">
    <citation type="submission" date="2013-10" db="EMBL/GenBank/DDBJ databases">
        <authorList>
            <person name="Aslett M."/>
        </authorList>
    </citation>
    <scope>NUCLEOTIDE SEQUENCE [LARGE SCALE GENOMIC DNA]</scope>
    <source>
        <strain evidence="2">Houghton</strain>
    </source>
</reference>
<feature type="compositionally biased region" description="Basic and acidic residues" evidence="1">
    <location>
        <begin position="958"/>
        <end position="967"/>
    </location>
</feature>
<feature type="compositionally biased region" description="Basic and acidic residues" evidence="1">
    <location>
        <begin position="667"/>
        <end position="678"/>
    </location>
</feature>
<feature type="compositionally biased region" description="Low complexity" evidence="1">
    <location>
        <begin position="904"/>
        <end position="918"/>
    </location>
</feature>
<feature type="compositionally biased region" description="Polar residues" evidence="1">
    <location>
        <begin position="117"/>
        <end position="128"/>
    </location>
</feature>
<evidence type="ECO:0000313" key="2">
    <source>
        <dbReference type="EMBL" id="CDJ43392.1"/>
    </source>
</evidence>
<feature type="compositionally biased region" description="Low complexity" evidence="1">
    <location>
        <begin position="794"/>
        <end position="805"/>
    </location>
</feature>
<sequence length="999" mass="105042">MGEELHYDWFASPTNNRDSGLLPQATRPISGRGLPVVEVHWKRSTALKLLVYSTIVLLVALCGRRLLQHPSKHGRRIADVDWGGDSSSLSDDDENNPCGDLRIDDRQTSPGVHDESPPQSDAASTQAPGTGAAEEGVSISCEDESSGDAAAAAPEAAADDEDDDSNSNCSTPIYDIVCSGQGRTSNDGDSKVAESHDAPAAPGRESVKSKMGRLRRAKWMRPLAGFLESAGKKISSLAAPEAAADDEDDDSNSNCSTPVYDIVCSRRGRSNNGGESTIAEPHDAPGAHGRESVKRKVDRLRRARWVRPLTGLLESAGRKVSSLAPKSAVAASPAAGGVAGETAASSSEASQPEDTWRFNAKLAVGDSRSPHYKDLQKPYDFPHLKAENYTELRRELLKLAESIGDLCSPHTEPFQATVKADCDISGVGRVTLYLQIVEEDMIIQGALGQLRGRIVSDNPFSRRFPERFTRDLLALAEELSVTVSDHAQQKKMPNGRTEFYSTMLEKPAAAACTGKVSLKIFGIKADAEDSADRDGEQGMPKTDAPIQPGNSASGSSADELVDAVRTVQATVGDAAAAAASDVATAETGGGIRSEASEEAGSREGAPQPLHGRHVGIFLQGMSWFGRKKSRNAPVPERKTGRLSTVLEKQAGGASIGKASLKTNGIKADAEDSADRDGEQGMPKTDAPIQPGNSASGSSADELVDAVRTVQATVGDAAAAAASDVATAETGGGIRSEASEEAGSREGAPQPLHGRHVGIFMQGTSWFGRKKSRNAPGEAPAKANVGDESPHTGWTSAPIAAASATGADDESQAYDGAEGLSDEEMIHPLFGPETAESGPTRDQRVGDDSNSVHLEQLEDVGSPFAGRTAATYREQQQSGVSKSEAPCSSPGRTSGAKKHSLQEPAGATAATTDYGASSAPTNKRGPTKSGGLHPPMPSKERRLFRFKRKSSRQNVSCTRESEVGGKAAEGVERAPGRCWFSLLCTPAANCRQSAAKWNTL</sequence>
<name>U6KYZ8_EIMTE</name>
<feature type="region of interest" description="Disordered" evidence="1">
    <location>
        <begin position="767"/>
        <end position="967"/>
    </location>
</feature>
<gene>
    <name evidence="2" type="ORF">ETH_00013485</name>
</gene>
<feature type="region of interest" description="Disordered" evidence="1">
    <location>
        <begin position="646"/>
        <end position="700"/>
    </location>
</feature>
<keyword evidence="3" id="KW-1185">Reference proteome</keyword>
<dbReference type="VEuPathDB" id="ToxoDB:ETH_00013485"/>
<feature type="compositionally biased region" description="Basic and acidic residues" evidence="1">
    <location>
        <begin position="280"/>
        <end position="295"/>
    </location>
</feature>
<reference evidence="2" key="1">
    <citation type="submission" date="2013-10" db="EMBL/GenBank/DDBJ databases">
        <title>Genomic analysis of the causative agents of coccidiosis in chickens.</title>
        <authorList>
            <person name="Reid A.J."/>
            <person name="Blake D."/>
            <person name="Billington K."/>
            <person name="Browne H."/>
            <person name="Dunn M."/>
            <person name="Hung S."/>
            <person name="Kawahara F."/>
            <person name="Miranda-Saavedra D."/>
            <person name="Mourier T."/>
            <person name="Nagra H."/>
            <person name="Otto T.D."/>
            <person name="Rawlings N."/>
            <person name="Sanchez A."/>
            <person name="Sanders M."/>
            <person name="Subramaniam C."/>
            <person name="Tay Y."/>
            <person name="Dear P."/>
            <person name="Doerig C."/>
            <person name="Gruber A."/>
            <person name="Parkinson J."/>
            <person name="Shirley M."/>
            <person name="Wan K.L."/>
            <person name="Berriman M."/>
            <person name="Tomley F."/>
            <person name="Pain A."/>
        </authorList>
    </citation>
    <scope>NUCLEOTIDE SEQUENCE [LARGE SCALE GENOMIC DNA]</scope>
    <source>
        <strain evidence="2">Houghton</strain>
    </source>
</reference>
<feature type="region of interest" description="Disordered" evidence="1">
    <location>
        <begin position="73"/>
        <end position="213"/>
    </location>
</feature>
<dbReference type="RefSeq" id="XP_013234142.1">
    <property type="nucleotide sequence ID" value="XM_013378688.1"/>
</dbReference>
<feature type="compositionally biased region" description="Low complexity" evidence="1">
    <location>
        <begin position="575"/>
        <end position="585"/>
    </location>
</feature>
<feature type="compositionally biased region" description="Low complexity" evidence="1">
    <location>
        <begin position="717"/>
        <end position="727"/>
    </location>
</feature>
<protein>
    <submittedName>
        <fullName evidence="2">Uncharacterized protein</fullName>
    </submittedName>
</protein>
<dbReference type="AlphaFoldDB" id="U6KYZ8"/>
<dbReference type="GeneID" id="25251862"/>